<proteinExistence type="predicted"/>
<protein>
    <submittedName>
        <fullName evidence="3">Uncharacterized protein</fullName>
    </submittedName>
</protein>
<dbReference type="EMBL" id="CP098732">
    <property type="protein sequence ID" value="USE84087.1"/>
    <property type="molecule type" value="Genomic_DNA"/>
</dbReference>
<feature type="chain" id="PRO_5042076526" evidence="2">
    <location>
        <begin position="20"/>
        <end position="50"/>
    </location>
</feature>
<evidence type="ECO:0000313" key="3">
    <source>
        <dbReference type="EMBL" id="USE84087.1"/>
    </source>
</evidence>
<dbReference type="Proteomes" id="UP001056716">
    <property type="component" value="Chromosome"/>
</dbReference>
<reference evidence="3" key="1">
    <citation type="submission" date="2022-06" db="EMBL/GenBank/DDBJ databases">
        <title>Isolation, identification and characterization of iprodione-degrading strains in Lhasa, Tibet.</title>
        <authorList>
            <person name="Pan H."/>
        </authorList>
    </citation>
    <scope>NUCLEOTIDE SEQUENCE</scope>
    <source>
        <strain evidence="3">Y-23</strain>
    </source>
</reference>
<accession>A0AAE9LSX6</accession>
<feature type="compositionally biased region" description="Basic and acidic residues" evidence="1">
    <location>
        <begin position="37"/>
        <end position="50"/>
    </location>
</feature>
<evidence type="ECO:0000313" key="4">
    <source>
        <dbReference type="Proteomes" id="UP001056716"/>
    </source>
</evidence>
<keyword evidence="4" id="KW-1185">Reference proteome</keyword>
<feature type="compositionally biased region" description="Polar residues" evidence="1">
    <location>
        <begin position="26"/>
        <end position="36"/>
    </location>
</feature>
<keyword evidence="2" id="KW-0732">Signal</keyword>
<feature type="signal peptide" evidence="2">
    <location>
        <begin position="1"/>
        <end position="19"/>
    </location>
</feature>
<feature type="region of interest" description="Disordered" evidence="1">
    <location>
        <begin position="26"/>
        <end position="50"/>
    </location>
</feature>
<evidence type="ECO:0000256" key="1">
    <source>
        <dbReference type="SAM" id="MobiDB-lite"/>
    </source>
</evidence>
<gene>
    <name evidence="3" type="ORF">M5E07_04520</name>
</gene>
<sequence>MLKKILLVLLILSPSAVYLYIANEQQKPTPPTSNAVKSDKAHTPYPTPEH</sequence>
<dbReference type="RefSeq" id="WP_252222426.1">
    <property type="nucleotide sequence ID" value="NZ_CP098732.1"/>
</dbReference>
<evidence type="ECO:0000256" key="2">
    <source>
        <dbReference type="SAM" id="SignalP"/>
    </source>
</evidence>
<dbReference type="AlphaFoldDB" id="A0AAE9LSX6"/>
<name>A0AAE9LSX6_9GAMM</name>
<dbReference type="KEGG" id="atz:M5E07_04520"/>
<organism evidence="3 4">
    <name type="scientific">Acinetobacter tibetensis</name>
    <dbReference type="NCBI Taxonomy" id="2943497"/>
    <lineage>
        <taxon>Bacteria</taxon>
        <taxon>Pseudomonadati</taxon>
        <taxon>Pseudomonadota</taxon>
        <taxon>Gammaproteobacteria</taxon>
        <taxon>Moraxellales</taxon>
        <taxon>Moraxellaceae</taxon>
        <taxon>Acinetobacter</taxon>
    </lineage>
</organism>